<comment type="caution">
    <text evidence="2">The sequence shown here is derived from an EMBL/GenBank/DDBJ whole genome shotgun (WGS) entry which is preliminary data.</text>
</comment>
<sequence length="145" mass="15077">MAKGKSERKIEQLGFDFEFNETIATIERIQDDAIRDDDLIQGENDAGRTNATAGRGQASTDFINGASDRAKTVQPAGLEDRGSMGDELPGAAAQAGERGGNGASEPIVGATEFGSASAGGSGRRDDTRDGGTRDPGNESGRDRTE</sequence>
<evidence type="ECO:0000313" key="3">
    <source>
        <dbReference type="Proteomes" id="UP001595530"/>
    </source>
</evidence>
<protein>
    <submittedName>
        <fullName evidence="2">Uncharacterized protein</fullName>
    </submittedName>
</protein>
<gene>
    <name evidence="2" type="ORF">ACFOFO_23625</name>
</gene>
<dbReference type="EMBL" id="JBHRTP010000091">
    <property type="protein sequence ID" value="MFC3110906.1"/>
    <property type="molecule type" value="Genomic_DNA"/>
</dbReference>
<evidence type="ECO:0000313" key="2">
    <source>
        <dbReference type="EMBL" id="MFC3110906.1"/>
    </source>
</evidence>
<dbReference type="Proteomes" id="UP001595530">
    <property type="component" value="Unassembled WGS sequence"/>
</dbReference>
<feature type="region of interest" description="Disordered" evidence="1">
    <location>
        <begin position="40"/>
        <end position="145"/>
    </location>
</feature>
<feature type="compositionally biased region" description="Basic and acidic residues" evidence="1">
    <location>
        <begin position="122"/>
        <end position="145"/>
    </location>
</feature>
<accession>A0ABV7F9Z6</accession>
<dbReference type="RefSeq" id="WP_390329640.1">
    <property type="nucleotide sequence ID" value="NZ_JBHRTP010000091.1"/>
</dbReference>
<name>A0ABV7F9Z6_9BURK</name>
<reference evidence="3" key="1">
    <citation type="journal article" date="2019" name="Int. J. Syst. Evol. Microbiol.">
        <title>The Global Catalogue of Microorganisms (GCM) 10K type strain sequencing project: providing services to taxonomists for standard genome sequencing and annotation.</title>
        <authorList>
            <consortium name="The Broad Institute Genomics Platform"/>
            <consortium name="The Broad Institute Genome Sequencing Center for Infectious Disease"/>
            <person name="Wu L."/>
            <person name="Ma J."/>
        </authorList>
    </citation>
    <scope>NUCLEOTIDE SEQUENCE [LARGE SCALE GENOMIC DNA]</scope>
    <source>
        <strain evidence="3">KCTC 42986</strain>
    </source>
</reference>
<evidence type="ECO:0000256" key="1">
    <source>
        <dbReference type="SAM" id="MobiDB-lite"/>
    </source>
</evidence>
<feature type="compositionally biased region" description="Polar residues" evidence="1">
    <location>
        <begin position="47"/>
        <end position="62"/>
    </location>
</feature>
<proteinExistence type="predicted"/>
<keyword evidence="3" id="KW-1185">Reference proteome</keyword>
<organism evidence="2 3">
    <name type="scientific">Undibacterium arcticum</name>
    <dbReference type="NCBI Taxonomy" id="1762892"/>
    <lineage>
        <taxon>Bacteria</taxon>
        <taxon>Pseudomonadati</taxon>
        <taxon>Pseudomonadota</taxon>
        <taxon>Betaproteobacteria</taxon>
        <taxon>Burkholderiales</taxon>
        <taxon>Oxalobacteraceae</taxon>
        <taxon>Undibacterium</taxon>
    </lineage>
</organism>